<dbReference type="InterPro" id="IPR013325">
    <property type="entry name" value="RNA_pol_sigma_r2"/>
</dbReference>
<dbReference type="AlphaFoldDB" id="A0A1T5MDV5"/>
<dbReference type="InterPro" id="IPR039425">
    <property type="entry name" value="RNA_pol_sigma-70-like"/>
</dbReference>
<keyword evidence="8" id="KW-1185">Reference proteome</keyword>
<evidence type="ECO:0000256" key="3">
    <source>
        <dbReference type="ARBA" id="ARBA00023082"/>
    </source>
</evidence>
<evidence type="ECO:0000313" key="7">
    <source>
        <dbReference type="EMBL" id="SKC86164.1"/>
    </source>
</evidence>
<organism evidence="7 8">
    <name type="scientific">Ohtaekwangia koreensis</name>
    <dbReference type="NCBI Taxonomy" id="688867"/>
    <lineage>
        <taxon>Bacteria</taxon>
        <taxon>Pseudomonadati</taxon>
        <taxon>Bacteroidota</taxon>
        <taxon>Cytophagia</taxon>
        <taxon>Cytophagales</taxon>
        <taxon>Fulvivirgaceae</taxon>
        <taxon>Ohtaekwangia</taxon>
    </lineage>
</organism>
<dbReference type="GO" id="GO:0016987">
    <property type="term" value="F:sigma factor activity"/>
    <property type="evidence" value="ECO:0007669"/>
    <property type="project" value="UniProtKB-KW"/>
</dbReference>
<keyword evidence="3" id="KW-0731">Sigma factor</keyword>
<comment type="similarity">
    <text evidence="1">Belongs to the sigma-70 factor family. ECF subfamily.</text>
</comment>
<dbReference type="InterPro" id="IPR013249">
    <property type="entry name" value="RNA_pol_sigma70_r4_t2"/>
</dbReference>
<dbReference type="Gene3D" id="1.10.1740.10">
    <property type="match status" value="1"/>
</dbReference>
<dbReference type="EMBL" id="FUZU01000004">
    <property type="protein sequence ID" value="SKC86164.1"/>
    <property type="molecule type" value="Genomic_DNA"/>
</dbReference>
<dbReference type="InterPro" id="IPR036388">
    <property type="entry name" value="WH-like_DNA-bd_sf"/>
</dbReference>
<feature type="domain" description="RNA polymerase sigma factor 70 region 4 type 2" evidence="6">
    <location>
        <begin position="107"/>
        <end position="158"/>
    </location>
</feature>
<reference evidence="7 8" key="1">
    <citation type="submission" date="2017-02" db="EMBL/GenBank/DDBJ databases">
        <authorList>
            <person name="Peterson S.W."/>
        </authorList>
    </citation>
    <scope>NUCLEOTIDE SEQUENCE [LARGE SCALE GENOMIC DNA]</scope>
    <source>
        <strain evidence="7 8">DSM 25262</strain>
    </source>
</reference>
<dbReference type="GO" id="GO:0006352">
    <property type="term" value="P:DNA-templated transcription initiation"/>
    <property type="evidence" value="ECO:0007669"/>
    <property type="project" value="InterPro"/>
</dbReference>
<proteinExistence type="inferred from homology"/>
<evidence type="ECO:0000256" key="1">
    <source>
        <dbReference type="ARBA" id="ARBA00010641"/>
    </source>
</evidence>
<keyword evidence="4" id="KW-0804">Transcription</keyword>
<keyword evidence="2" id="KW-0805">Transcription regulation</keyword>
<dbReference type="STRING" id="688867.SAMN05660236_5078"/>
<dbReference type="SUPFAM" id="SSF88659">
    <property type="entry name" value="Sigma3 and sigma4 domains of RNA polymerase sigma factors"/>
    <property type="match status" value="1"/>
</dbReference>
<sequence>MREEEQKRILEEWLNRYKALIFKVVRAYAVTAMDQDDLFQEVIIQVWNSIPVFRNESSPSTWLYRISLNTAIKWARKERRQYKPESLDDALQNIIHASDIPIDERLVWLYEEIRTLDEIDRSVTLLMLDGFSYKEIAGMLGISESNVGVKINRIKKHLISQSQKKQSPWNLTI</sequence>
<dbReference type="Pfam" id="PF04542">
    <property type="entry name" value="Sigma70_r2"/>
    <property type="match status" value="1"/>
</dbReference>
<evidence type="ECO:0000313" key="8">
    <source>
        <dbReference type="Proteomes" id="UP000190961"/>
    </source>
</evidence>
<protein>
    <submittedName>
        <fullName evidence="7">RNA polymerase sigma-70 factor, ECF subfamily</fullName>
    </submittedName>
</protein>
<dbReference type="NCBIfam" id="TIGR02937">
    <property type="entry name" value="sigma70-ECF"/>
    <property type="match status" value="1"/>
</dbReference>
<dbReference type="SUPFAM" id="SSF88946">
    <property type="entry name" value="Sigma2 domain of RNA polymerase sigma factors"/>
    <property type="match status" value="1"/>
</dbReference>
<dbReference type="OrthoDB" id="9780326at2"/>
<evidence type="ECO:0000259" key="6">
    <source>
        <dbReference type="Pfam" id="PF08281"/>
    </source>
</evidence>
<dbReference type="GO" id="GO:0003677">
    <property type="term" value="F:DNA binding"/>
    <property type="evidence" value="ECO:0007669"/>
    <property type="project" value="InterPro"/>
</dbReference>
<dbReference type="Pfam" id="PF08281">
    <property type="entry name" value="Sigma70_r4_2"/>
    <property type="match status" value="1"/>
</dbReference>
<dbReference type="PANTHER" id="PTHR43133">
    <property type="entry name" value="RNA POLYMERASE ECF-TYPE SIGMA FACTO"/>
    <property type="match status" value="1"/>
</dbReference>
<dbReference type="InterPro" id="IPR013324">
    <property type="entry name" value="RNA_pol_sigma_r3/r4-like"/>
</dbReference>
<dbReference type="InterPro" id="IPR014284">
    <property type="entry name" value="RNA_pol_sigma-70_dom"/>
</dbReference>
<dbReference type="Proteomes" id="UP000190961">
    <property type="component" value="Unassembled WGS sequence"/>
</dbReference>
<name>A0A1T5MDV5_9BACT</name>
<feature type="domain" description="RNA polymerase sigma-70 region 2" evidence="5">
    <location>
        <begin position="15"/>
        <end position="80"/>
    </location>
</feature>
<dbReference type="Gene3D" id="1.10.10.10">
    <property type="entry name" value="Winged helix-like DNA-binding domain superfamily/Winged helix DNA-binding domain"/>
    <property type="match status" value="1"/>
</dbReference>
<evidence type="ECO:0000256" key="2">
    <source>
        <dbReference type="ARBA" id="ARBA00023015"/>
    </source>
</evidence>
<evidence type="ECO:0000256" key="4">
    <source>
        <dbReference type="ARBA" id="ARBA00023163"/>
    </source>
</evidence>
<accession>A0A1T5MDV5</accession>
<dbReference type="PANTHER" id="PTHR43133:SF45">
    <property type="entry name" value="RNA POLYMERASE ECF-TYPE SIGMA FACTOR"/>
    <property type="match status" value="1"/>
</dbReference>
<dbReference type="InterPro" id="IPR007627">
    <property type="entry name" value="RNA_pol_sigma70_r2"/>
</dbReference>
<evidence type="ECO:0000259" key="5">
    <source>
        <dbReference type="Pfam" id="PF04542"/>
    </source>
</evidence>
<gene>
    <name evidence="7" type="ORF">SAMN05660236_5078</name>
</gene>
<dbReference type="RefSeq" id="WP_079689578.1">
    <property type="nucleotide sequence ID" value="NZ_FUZU01000004.1"/>
</dbReference>